<protein>
    <submittedName>
        <fullName evidence="2">WGR domain-containing protein</fullName>
    </submittedName>
</protein>
<dbReference type="InterPro" id="IPR008893">
    <property type="entry name" value="WGR_domain"/>
</dbReference>
<dbReference type="Gene3D" id="2.20.140.10">
    <property type="entry name" value="WGR domain"/>
    <property type="match status" value="1"/>
</dbReference>
<evidence type="ECO:0000259" key="1">
    <source>
        <dbReference type="PROSITE" id="PS51977"/>
    </source>
</evidence>
<dbReference type="InterPro" id="IPR049809">
    <property type="entry name" value="YehF/YfeS-like_WGR"/>
</dbReference>
<reference evidence="2 3" key="1">
    <citation type="submission" date="2019-01" db="EMBL/GenBank/DDBJ databases">
        <title>Sinorhodobacter populi sp. nov. isolated from the symptomatic bark tissue of Populus euramericana canker.</title>
        <authorList>
            <person name="Xu G."/>
        </authorList>
    </citation>
    <scope>NUCLEOTIDE SEQUENCE [LARGE SCALE GENOMIC DNA]</scope>
    <source>
        <strain evidence="2 3">SK2B-1</strain>
    </source>
</reference>
<dbReference type="Pfam" id="PF05406">
    <property type="entry name" value="WGR"/>
    <property type="match status" value="1"/>
</dbReference>
<dbReference type="EMBL" id="SAUZ01000004">
    <property type="protein sequence ID" value="RWR23033.1"/>
    <property type="molecule type" value="Genomic_DNA"/>
</dbReference>
<proteinExistence type="predicted"/>
<dbReference type="AlphaFoldDB" id="A0A443JR93"/>
<sequence>MDEPVHLQRIDPERNMRRFYAAEILPTLFGGVSVVRRWGRIGGPGRVMLETFDHAEEARAALTKLVSVKQRRGYRIEAG</sequence>
<name>A0A443JR93_9RHOB</name>
<dbReference type="RefSeq" id="WP_128208017.1">
    <property type="nucleotide sequence ID" value="NZ_JBHRSO010000013.1"/>
</dbReference>
<evidence type="ECO:0000313" key="3">
    <source>
        <dbReference type="Proteomes" id="UP000284476"/>
    </source>
</evidence>
<dbReference type="InterPro" id="IPR036930">
    <property type="entry name" value="WGR_dom_sf"/>
</dbReference>
<accession>A0A443JR93</accession>
<comment type="caution">
    <text evidence="2">The sequence shown here is derived from an EMBL/GenBank/DDBJ whole genome shotgun (WGS) entry which is preliminary data.</text>
</comment>
<dbReference type="Proteomes" id="UP000284476">
    <property type="component" value="Unassembled WGS sequence"/>
</dbReference>
<organism evidence="2 3">
    <name type="scientific">Paenirhodobacter populi</name>
    <dbReference type="NCBI Taxonomy" id="2306993"/>
    <lineage>
        <taxon>Bacteria</taxon>
        <taxon>Pseudomonadati</taxon>
        <taxon>Pseudomonadota</taxon>
        <taxon>Alphaproteobacteria</taxon>
        <taxon>Rhodobacterales</taxon>
        <taxon>Rhodobacter group</taxon>
        <taxon>Paenirhodobacter</taxon>
    </lineage>
</organism>
<dbReference type="SMART" id="SM00773">
    <property type="entry name" value="WGR"/>
    <property type="match status" value="1"/>
</dbReference>
<dbReference type="CDD" id="cd07996">
    <property type="entry name" value="WGR_MMR_like"/>
    <property type="match status" value="1"/>
</dbReference>
<evidence type="ECO:0000313" key="2">
    <source>
        <dbReference type="EMBL" id="RWR23033.1"/>
    </source>
</evidence>
<gene>
    <name evidence="2" type="ORF">D2T30_05250</name>
</gene>
<feature type="domain" description="WGR" evidence="1">
    <location>
        <begin position="1"/>
        <end position="79"/>
    </location>
</feature>
<dbReference type="PROSITE" id="PS51977">
    <property type="entry name" value="WGR"/>
    <property type="match status" value="1"/>
</dbReference>
<dbReference type="SUPFAM" id="SSF142921">
    <property type="entry name" value="WGR domain-like"/>
    <property type="match status" value="1"/>
</dbReference>